<gene>
    <name evidence="8" type="ORF">PV06_04099</name>
</gene>
<dbReference type="RefSeq" id="XP_016265954.1">
    <property type="nucleotide sequence ID" value="XM_016404949.1"/>
</dbReference>
<feature type="domain" description="Major facilitator superfamily (MFS) profile" evidence="7">
    <location>
        <begin position="44"/>
        <end position="486"/>
    </location>
</feature>
<feature type="transmembrane region" description="Helical" evidence="6">
    <location>
        <begin position="292"/>
        <end position="314"/>
    </location>
</feature>
<evidence type="ECO:0000256" key="5">
    <source>
        <dbReference type="ARBA" id="ARBA00023136"/>
    </source>
</evidence>
<comment type="similarity">
    <text evidence="2">Belongs to the major facilitator superfamily. Sugar transporter (TC 2.A.1.1) family.</text>
</comment>
<organism evidence="8 9">
    <name type="scientific">Exophiala oligosperma</name>
    <dbReference type="NCBI Taxonomy" id="215243"/>
    <lineage>
        <taxon>Eukaryota</taxon>
        <taxon>Fungi</taxon>
        <taxon>Dikarya</taxon>
        <taxon>Ascomycota</taxon>
        <taxon>Pezizomycotina</taxon>
        <taxon>Eurotiomycetes</taxon>
        <taxon>Chaetothyriomycetidae</taxon>
        <taxon>Chaetothyriales</taxon>
        <taxon>Herpotrichiellaceae</taxon>
        <taxon>Exophiala</taxon>
    </lineage>
</organism>
<dbReference type="Pfam" id="PF00083">
    <property type="entry name" value="Sugar_tr"/>
    <property type="match status" value="1"/>
</dbReference>
<proteinExistence type="inferred from homology"/>
<feature type="transmembrane region" description="Helical" evidence="6">
    <location>
        <begin position="40"/>
        <end position="62"/>
    </location>
</feature>
<feature type="transmembrane region" description="Helical" evidence="6">
    <location>
        <begin position="433"/>
        <end position="451"/>
    </location>
</feature>
<feature type="transmembrane region" description="Helical" evidence="6">
    <location>
        <begin position="82"/>
        <end position="105"/>
    </location>
</feature>
<dbReference type="FunFam" id="1.20.1250.20:FF:000117">
    <property type="entry name" value="MFS hexose transporter"/>
    <property type="match status" value="1"/>
</dbReference>
<comment type="subcellular location">
    <subcellularLocation>
        <location evidence="1">Membrane</location>
        <topology evidence="1">Multi-pass membrane protein</topology>
    </subcellularLocation>
</comment>
<dbReference type="GeneID" id="27356173"/>
<keyword evidence="4 6" id="KW-1133">Transmembrane helix</keyword>
<feature type="transmembrane region" description="Helical" evidence="6">
    <location>
        <begin position="463"/>
        <end position="482"/>
    </location>
</feature>
<evidence type="ECO:0000256" key="2">
    <source>
        <dbReference type="ARBA" id="ARBA00010992"/>
    </source>
</evidence>
<name>A0A0D2DRW9_9EURO</name>
<feature type="transmembrane region" description="Helical" evidence="6">
    <location>
        <begin position="137"/>
        <end position="159"/>
    </location>
</feature>
<evidence type="ECO:0000313" key="9">
    <source>
        <dbReference type="Proteomes" id="UP000053342"/>
    </source>
</evidence>
<dbReference type="OrthoDB" id="6133115at2759"/>
<keyword evidence="5 6" id="KW-0472">Membrane</keyword>
<dbReference type="InterPro" id="IPR020846">
    <property type="entry name" value="MFS_dom"/>
</dbReference>
<dbReference type="AlphaFoldDB" id="A0A0D2DRW9"/>
<dbReference type="InterPro" id="IPR005828">
    <property type="entry name" value="MFS_sugar_transport-like"/>
</dbReference>
<dbReference type="PANTHER" id="PTHR48022:SF29">
    <property type="entry name" value="SUGAR TRANSPORTER, PUTATIVE (AFU_ORTHOLOGUE AFUA_6G14500)-RELATED"/>
    <property type="match status" value="1"/>
</dbReference>
<dbReference type="HOGENOM" id="CLU_001265_30_13_1"/>
<dbReference type="Gene3D" id="1.20.1250.20">
    <property type="entry name" value="MFS general substrate transporter like domains"/>
    <property type="match status" value="1"/>
</dbReference>
<feature type="transmembrane region" description="Helical" evidence="6">
    <location>
        <begin position="358"/>
        <end position="376"/>
    </location>
</feature>
<evidence type="ECO:0000259" key="7">
    <source>
        <dbReference type="PROSITE" id="PS50850"/>
    </source>
</evidence>
<dbReference type="Proteomes" id="UP000053342">
    <property type="component" value="Unassembled WGS sequence"/>
</dbReference>
<protein>
    <recommendedName>
        <fullName evidence="7">Major facilitator superfamily (MFS) profile domain-containing protein</fullName>
    </recommendedName>
</protein>
<evidence type="ECO:0000256" key="3">
    <source>
        <dbReference type="ARBA" id="ARBA00022692"/>
    </source>
</evidence>
<evidence type="ECO:0000256" key="1">
    <source>
        <dbReference type="ARBA" id="ARBA00004141"/>
    </source>
</evidence>
<accession>A0A0D2DRW9</accession>
<keyword evidence="9" id="KW-1185">Reference proteome</keyword>
<feature type="transmembrane region" description="Helical" evidence="6">
    <location>
        <begin position="334"/>
        <end position="351"/>
    </location>
</feature>
<feature type="transmembrane region" description="Helical" evidence="6">
    <location>
        <begin position="112"/>
        <end position="131"/>
    </location>
</feature>
<reference evidence="8 9" key="1">
    <citation type="submission" date="2015-01" db="EMBL/GenBank/DDBJ databases">
        <title>The Genome Sequence of Exophiala oligosperma CBS72588.</title>
        <authorList>
            <consortium name="The Broad Institute Genomics Platform"/>
            <person name="Cuomo C."/>
            <person name="de Hoog S."/>
            <person name="Gorbushina A."/>
            <person name="Stielow B."/>
            <person name="Teixiera M."/>
            <person name="Abouelleil A."/>
            <person name="Chapman S.B."/>
            <person name="Priest M."/>
            <person name="Young S.K."/>
            <person name="Wortman J."/>
            <person name="Nusbaum C."/>
            <person name="Birren B."/>
        </authorList>
    </citation>
    <scope>NUCLEOTIDE SEQUENCE [LARGE SCALE GENOMIC DNA]</scope>
    <source>
        <strain evidence="8 9">CBS 72588</strain>
    </source>
</reference>
<dbReference type="SUPFAM" id="SSF103473">
    <property type="entry name" value="MFS general substrate transporter"/>
    <property type="match status" value="1"/>
</dbReference>
<keyword evidence="3 6" id="KW-0812">Transmembrane</keyword>
<evidence type="ECO:0000313" key="8">
    <source>
        <dbReference type="EMBL" id="KIW45738.1"/>
    </source>
</evidence>
<sequence length="537" mass="60590">MAPNISDLKPHGTGASDPVVQRLAQEDKVPWYRKPNLRHLYLLLIPTCMGIEITSGFDSQMINALQISDHWQDYFNEPAGSWSGFINASYSLGAILSLPFVPILNDRFGRRWAIFIGFWVMVAGAIVQCFAQNAGNYIFARIMLGFGIPTCIVAASALIGELGYPKERPILTSLFNVSYFVGELTAAGICFGTNTIASNWSWRTPSILQAAPSLIQISLVLLLPESPRWLISKDRHEEAHEILIKYHAEGDCDSEFVRAEMAQIRATLHMEIEASKKSWLDLFTTAGMRRRVILSTALGLFTQWSGNTLISYYLGKLLKMVGWTNSTDIQKVNVGVSAWSLITAATAALLVTRFRRRVMYMACAISLLCIYIGWTICMEETMTSDAAGNINHGAGIGVIFFIFAYKPAYNIGYNALTYTYLVELWPFAERSRGIAYFQLWGRLATFFTTFINPIGLDNIQWRWLIFYCCWLGFENVFIYFFFPETYGRTLEELAFIFEDKEKSDRAIAAVEKARAGLDDNETEKRAETIVEHADVRA</sequence>
<evidence type="ECO:0000256" key="6">
    <source>
        <dbReference type="SAM" id="Phobius"/>
    </source>
</evidence>
<dbReference type="PROSITE" id="PS50850">
    <property type="entry name" value="MFS"/>
    <property type="match status" value="1"/>
</dbReference>
<dbReference type="InterPro" id="IPR036259">
    <property type="entry name" value="MFS_trans_sf"/>
</dbReference>
<dbReference type="InterPro" id="IPR050360">
    <property type="entry name" value="MFS_Sugar_Transporters"/>
</dbReference>
<feature type="transmembrane region" description="Helical" evidence="6">
    <location>
        <begin position="396"/>
        <end position="421"/>
    </location>
</feature>
<dbReference type="VEuPathDB" id="FungiDB:PV06_04099"/>
<dbReference type="EMBL" id="KN847334">
    <property type="protein sequence ID" value="KIW45738.1"/>
    <property type="molecule type" value="Genomic_DNA"/>
</dbReference>
<dbReference type="PANTHER" id="PTHR48022">
    <property type="entry name" value="PLASTIDIC GLUCOSE TRANSPORTER 4"/>
    <property type="match status" value="1"/>
</dbReference>
<dbReference type="GO" id="GO:0016020">
    <property type="term" value="C:membrane"/>
    <property type="evidence" value="ECO:0007669"/>
    <property type="project" value="UniProtKB-SubCell"/>
</dbReference>
<dbReference type="GO" id="GO:0005351">
    <property type="term" value="F:carbohydrate:proton symporter activity"/>
    <property type="evidence" value="ECO:0007669"/>
    <property type="project" value="TreeGrafter"/>
</dbReference>
<evidence type="ECO:0000256" key="4">
    <source>
        <dbReference type="ARBA" id="ARBA00022989"/>
    </source>
</evidence>